<dbReference type="NCBIfam" id="TIGR04183">
    <property type="entry name" value="Por_Secre_tail"/>
    <property type="match status" value="1"/>
</dbReference>
<dbReference type="CDD" id="cd14252">
    <property type="entry name" value="Dockerin_like"/>
    <property type="match status" value="1"/>
</dbReference>
<dbReference type="Proteomes" id="UP000808349">
    <property type="component" value="Unassembled WGS sequence"/>
</dbReference>
<dbReference type="AlphaFoldDB" id="A0A9D7SCC9"/>
<protein>
    <submittedName>
        <fullName evidence="2">T9SS type A sorting domain-containing protein</fullName>
    </submittedName>
</protein>
<accession>A0A9D7SCC9</accession>
<dbReference type="SUPFAM" id="SSF63446">
    <property type="entry name" value="Type I dockerin domain"/>
    <property type="match status" value="1"/>
</dbReference>
<dbReference type="Gene3D" id="1.10.1330.10">
    <property type="entry name" value="Dockerin domain"/>
    <property type="match status" value="1"/>
</dbReference>
<sequence>MKNFKYPNLVFLLLMWLVMGRILAQSPQNLIVDCPPQFNLTEGEAYDTSVTGTPVILANNGGAITITYIEIFNKGTCQNHNDIVTRIFTIRNAAGEQSRCTQLIYLKHLTTSQIYIPADTMIDYPKNISLSEALLGHGLNLAEVKITFIDTKISNGCTIPMRIRRLWKIDDLCSGTLISLTSFITLRAYQNSFLHNSQIVTNICDNEGVISITPKGEFGPYSYQWNNGASSSTLTNLVAGVYTVIVSDQFKCNQLLTFGLDPISTTADIGGRIRTANDYRVIPDSVSFSNPTNVKKFCFSQNGGLHYAFIVKEKTTGLVNYNFTKKSDPLNAVSTKDILLIQKHILGLNRLDSLRYLAADVNNNFNVTASDISELRKLVLGVIGNFNFVDSWYFLKNDWKTFYKSNQTIQSLLFTGVTIVNYPRQNADVIAVKMGDIDLSYKNNFASELLELRSNALEYSLNMTNTIVQANKDIDIPVYFNAAQSMYGLQFLLKANSSLLRMEIVSSQLEPEFWNLNNQNLKISWSTGTKLEWNPKEPLFVLRLKTSESIRLDELLRLDPSYLNEYYDGQEASWKLNLNIQHALSSDIQYMIYPNPTNEGVFVQSNSDEPSQITFYNAMGREVRSSIFSNSVYIPTHDFYPGSYFYKITNRYATDHNGKIIVTK</sequence>
<dbReference type="Pfam" id="PF13573">
    <property type="entry name" value="SprB"/>
    <property type="match status" value="1"/>
</dbReference>
<dbReference type="EMBL" id="JADKFW010000010">
    <property type="protein sequence ID" value="MBK9718594.1"/>
    <property type="molecule type" value="Genomic_DNA"/>
</dbReference>
<dbReference type="GO" id="GO:0000272">
    <property type="term" value="P:polysaccharide catabolic process"/>
    <property type="evidence" value="ECO:0007669"/>
    <property type="project" value="InterPro"/>
</dbReference>
<proteinExistence type="predicted"/>
<dbReference type="InterPro" id="IPR026444">
    <property type="entry name" value="Secre_tail"/>
</dbReference>
<dbReference type="InterPro" id="IPR025667">
    <property type="entry name" value="SprB_repeat"/>
</dbReference>
<name>A0A9D7SCC9_9BACT</name>
<organism evidence="2 3">
    <name type="scientific">Candidatus Defluviibacterium haderslevense</name>
    <dbReference type="NCBI Taxonomy" id="2981993"/>
    <lineage>
        <taxon>Bacteria</taxon>
        <taxon>Pseudomonadati</taxon>
        <taxon>Bacteroidota</taxon>
        <taxon>Saprospiria</taxon>
        <taxon>Saprospirales</taxon>
        <taxon>Saprospiraceae</taxon>
        <taxon>Candidatus Defluviibacterium</taxon>
    </lineage>
</organism>
<dbReference type="InterPro" id="IPR036439">
    <property type="entry name" value="Dockerin_dom_sf"/>
</dbReference>
<dbReference type="Gene3D" id="2.60.40.740">
    <property type="match status" value="1"/>
</dbReference>
<evidence type="ECO:0000313" key="2">
    <source>
        <dbReference type="EMBL" id="MBK9718594.1"/>
    </source>
</evidence>
<reference evidence="2 3" key="1">
    <citation type="submission" date="2020-10" db="EMBL/GenBank/DDBJ databases">
        <title>Connecting structure to function with the recovery of over 1000 high-quality activated sludge metagenome-assembled genomes encoding full-length rRNA genes using long-read sequencing.</title>
        <authorList>
            <person name="Singleton C.M."/>
            <person name="Petriglieri F."/>
            <person name="Kristensen J.M."/>
            <person name="Kirkegaard R.H."/>
            <person name="Michaelsen T.Y."/>
            <person name="Andersen M.H."/>
            <person name="Karst S.M."/>
            <person name="Dueholm M.S."/>
            <person name="Nielsen P.H."/>
            <person name="Albertsen M."/>
        </authorList>
    </citation>
    <scope>NUCLEOTIDE SEQUENCE [LARGE SCALE GENOMIC DNA]</scope>
    <source>
        <strain evidence="2">Ribe_18-Q3-R11-54_BAT3C.373</strain>
    </source>
</reference>
<dbReference type="Pfam" id="PF18962">
    <property type="entry name" value="Por_Secre_tail"/>
    <property type="match status" value="1"/>
</dbReference>
<evidence type="ECO:0000313" key="3">
    <source>
        <dbReference type="Proteomes" id="UP000808349"/>
    </source>
</evidence>
<feature type="domain" description="Secretion system C-terminal sorting" evidence="1">
    <location>
        <begin position="592"/>
        <end position="662"/>
    </location>
</feature>
<evidence type="ECO:0000259" key="1">
    <source>
        <dbReference type="Pfam" id="PF18962"/>
    </source>
</evidence>
<comment type="caution">
    <text evidence="2">The sequence shown here is derived from an EMBL/GenBank/DDBJ whole genome shotgun (WGS) entry which is preliminary data.</text>
</comment>
<gene>
    <name evidence="2" type="ORF">IPO85_13995</name>
</gene>